<protein>
    <submittedName>
        <fullName evidence="1">Uncharacterized protein</fullName>
    </submittedName>
</protein>
<reference evidence="1 2" key="1">
    <citation type="journal article" date="2019" name="Genome Biol. Evol.">
        <title>Day and night: Metabolic profiles and evolutionary relationships of six axenic non-marine cyanobacteria.</title>
        <authorList>
            <person name="Will S.E."/>
            <person name="Henke P."/>
            <person name="Boedeker C."/>
            <person name="Huang S."/>
            <person name="Brinkmann H."/>
            <person name="Rohde M."/>
            <person name="Jarek M."/>
            <person name="Friedl T."/>
            <person name="Seufert S."/>
            <person name="Schumacher M."/>
            <person name="Overmann J."/>
            <person name="Neumann-Schaal M."/>
            <person name="Petersen J."/>
        </authorList>
    </citation>
    <scope>NUCLEOTIDE SEQUENCE [LARGE SCALE GENOMIC DNA]</scope>
    <source>
        <strain evidence="1 2">SAG 1403-4b</strain>
    </source>
</reference>
<organism evidence="1 2">
    <name type="scientific">Trichormus variabilis SAG 1403-4b</name>
    <dbReference type="NCBI Taxonomy" id="447716"/>
    <lineage>
        <taxon>Bacteria</taxon>
        <taxon>Bacillati</taxon>
        <taxon>Cyanobacteriota</taxon>
        <taxon>Cyanophyceae</taxon>
        <taxon>Nostocales</taxon>
        <taxon>Nostocaceae</taxon>
        <taxon>Trichormus</taxon>
    </lineage>
</organism>
<keyword evidence="2" id="KW-1185">Reference proteome</keyword>
<dbReference type="Proteomes" id="UP000276103">
    <property type="component" value="Unassembled WGS sequence"/>
</dbReference>
<dbReference type="EMBL" id="RSCM01000027">
    <property type="protein sequence ID" value="RUS92507.1"/>
    <property type="molecule type" value="Genomic_DNA"/>
</dbReference>
<dbReference type="AlphaFoldDB" id="A0A433UFC1"/>
<evidence type="ECO:0000313" key="2">
    <source>
        <dbReference type="Proteomes" id="UP000276103"/>
    </source>
</evidence>
<dbReference type="RefSeq" id="WP_127056769.1">
    <property type="nucleotide sequence ID" value="NZ_RSCM01000027.1"/>
</dbReference>
<sequence length="157" mass="17784">MITLSFTGLPSLTLYQIPDGADDFVLRSRIDVIRAGEQTNQGVDTLEGAGKPYFFWSFQTVVSEDESVLFDEICSKQQNFYKNRQDGKILLQDERFWVSATESTKNLRSAFGGTATTWGGTKYRISCPVLLRVPENHSQQLAEDMWLLQFDAKELTA</sequence>
<gene>
    <name evidence="1" type="ORF">DSM107003_49900</name>
</gene>
<evidence type="ECO:0000313" key="1">
    <source>
        <dbReference type="EMBL" id="RUS92507.1"/>
    </source>
</evidence>
<accession>A0A433UFC1</accession>
<comment type="caution">
    <text evidence="1">The sequence shown here is derived from an EMBL/GenBank/DDBJ whole genome shotgun (WGS) entry which is preliminary data.</text>
</comment>
<proteinExistence type="predicted"/>
<name>A0A433UFC1_ANAVA</name>
<dbReference type="OrthoDB" id="9825412at2"/>